<evidence type="ECO:0000313" key="2">
    <source>
        <dbReference type="Proteomes" id="UP000441523"/>
    </source>
</evidence>
<dbReference type="AlphaFoldDB" id="A0A6N6MTL1"/>
<comment type="caution">
    <text evidence="1">The sequence shown here is derived from an EMBL/GenBank/DDBJ whole genome shotgun (WGS) entry which is preliminary data.</text>
</comment>
<dbReference type="Proteomes" id="UP000441523">
    <property type="component" value="Unassembled WGS sequence"/>
</dbReference>
<dbReference type="RefSeq" id="WP_150962716.1">
    <property type="nucleotide sequence ID" value="NZ_VZZJ01000005.1"/>
</dbReference>
<sequence>MPPLAASARAALAWWLAGLALPEARIVGLDVAGAGGIAPAAAEALLPRIAACAALLVGPGILADLAPPI</sequence>
<accession>A0A6N6MTL1</accession>
<name>A0A6N6MTL1_9HYPH</name>
<gene>
    <name evidence="1" type="ORF">F6X51_08045</name>
</gene>
<proteinExistence type="predicted"/>
<keyword evidence="2" id="KW-1185">Reference proteome</keyword>
<reference evidence="1 2" key="1">
    <citation type="submission" date="2019-09" db="EMBL/GenBank/DDBJ databases">
        <title>YIM 132548 draft genome.</title>
        <authorList>
            <person name="Jiang L."/>
        </authorList>
    </citation>
    <scope>NUCLEOTIDE SEQUENCE [LARGE SCALE GENOMIC DNA]</scope>
    <source>
        <strain evidence="1 2">YIM 132548</strain>
    </source>
</reference>
<dbReference type="EMBL" id="VZZJ01000005">
    <property type="protein sequence ID" value="KAB1074319.1"/>
    <property type="molecule type" value="Genomic_DNA"/>
</dbReference>
<protein>
    <submittedName>
        <fullName evidence="1">Uncharacterized protein</fullName>
    </submittedName>
</protein>
<organism evidence="1 2">
    <name type="scientific">Methylobacterium planeticum</name>
    <dbReference type="NCBI Taxonomy" id="2615211"/>
    <lineage>
        <taxon>Bacteria</taxon>
        <taxon>Pseudomonadati</taxon>
        <taxon>Pseudomonadota</taxon>
        <taxon>Alphaproteobacteria</taxon>
        <taxon>Hyphomicrobiales</taxon>
        <taxon>Methylobacteriaceae</taxon>
        <taxon>Methylobacterium</taxon>
    </lineage>
</organism>
<evidence type="ECO:0000313" key="1">
    <source>
        <dbReference type="EMBL" id="KAB1074319.1"/>
    </source>
</evidence>